<comment type="caution">
    <text evidence="1">The sequence shown here is derived from an EMBL/GenBank/DDBJ whole genome shotgun (WGS) entry which is preliminary data.</text>
</comment>
<proteinExistence type="predicted"/>
<organism evidence="1 2">
    <name type="scientific">Potamilus streckersoni</name>
    <dbReference type="NCBI Taxonomy" id="2493646"/>
    <lineage>
        <taxon>Eukaryota</taxon>
        <taxon>Metazoa</taxon>
        <taxon>Spiralia</taxon>
        <taxon>Lophotrochozoa</taxon>
        <taxon>Mollusca</taxon>
        <taxon>Bivalvia</taxon>
        <taxon>Autobranchia</taxon>
        <taxon>Heteroconchia</taxon>
        <taxon>Palaeoheterodonta</taxon>
        <taxon>Unionida</taxon>
        <taxon>Unionoidea</taxon>
        <taxon>Unionidae</taxon>
        <taxon>Ambleminae</taxon>
        <taxon>Lampsilini</taxon>
        <taxon>Potamilus</taxon>
    </lineage>
</organism>
<gene>
    <name evidence="1" type="ORF">CHS0354_003562</name>
</gene>
<dbReference type="EMBL" id="JAEAOA010000281">
    <property type="protein sequence ID" value="KAK3580327.1"/>
    <property type="molecule type" value="Genomic_DNA"/>
</dbReference>
<dbReference type="Proteomes" id="UP001195483">
    <property type="component" value="Unassembled WGS sequence"/>
</dbReference>
<evidence type="ECO:0000313" key="1">
    <source>
        <dbReference type="EMBL" id="KAK3580327.1"/>
    </source>
</evidence>
<reference evidence="1" key="2">
    <citation type="journal article" date="2021" name="Genome Biol. Evol.">
        <title>Developing a high-quality reference genome for a parasitic bivalve with doubly uniparental inheritance (Bivalvia: Unionida).</title>
        <authorList>
            <person name="Smith C.H."/>
        </authorList>
    </citation>
    <scope>NUCLEOTIDE SEQUENCE</scope>
    <source>
        <strain evidence="1">CHS0354</strain>
        <tissue evidence="1">Mantle</tissue>
    </source>
</reference>
<evidence type="ECO:0000313" key="2">
    <source>
        <dbReference type="Proteomes" id="UP001195483"/>
    </source>
</evidence>
<sequence>MFYETCSVNIIENQNSFLLKMLFGEARSFSVTTLTTVTNLIGTTGTMKSPCMGDIVYNTAVKRGVNLQQGLGLSQELLHRDTVTENTQ</sequence>
<dbReference type="AlphaFoldDB" id="A0AAE0RVB3"/>
<reference evidence="1" key="1">
    <citation type="journal article" date="2021" name="Genome Biol. Evol.">
        <title>A High-Quality Reference Genome for a Parasitic Bivalve with Doubly Uniparental Inheritance (Bivalvia: Unionida).</title>
        <authorList>
            <person name="Smith C.H."/>
        </authorList>
    </citation>
    <scope>NUCLEOTIDE SEQUENCE</scope>
    <source>
        <strain evidence="1">CHS0354</strain>
    </source>
</reference>
<accession>A0AAE0RVB3</accession>
<keyword evidence="2" id="KW-1185">Reference proteome</keyword>
<name>A0AAE0RVB3_9BIVA</name>
<protein>
    <submittedName>
        <fullName evidence="1">Uncharacterized protein</fullName>
    </submittedName>
</protein>
<reference evidence="1" key="3">
    <citation type="submission" date="2023-05" db="EMBL/GenBank/DDBJ databases">
        <authorList>
            <person name="Smith C.H."/>
        </authorList>
    </citation>
    <scope>NUCLEOTIDE SEQUENCE</scope>
    <source>
        <strain evidence="1">CHS0354</strain>
        <tissue evidence="1">Mantle</tissue>
    </source>
</reference>